<dbReference type="InterPro" id="IPR001128">
    <property type="entry name" value="Cyt_P450"/>
</dbReference>
<keyword evidence="15" id="KW-0812">Transmembrane</keyword>
<comment type="similarity">
    <text evidence="4 14">Belongs to the cytochrome P450 family.</text>
</comment>
<evidence type="ECO:0000256" key="8">
    <source>
        <dbReference type="ARBA" id="ARBA00022848"/>
    </source>
</evidence>
<keyword evidence="12 15" id="KW-0472">Membrane</keyword>
<dbReference type="AlphaFoldDB" id="A0A3B0J6C7"/>
<evidence type="ECO:0000256" key="14">
    <source>
        <dbReference type="RuleBase" id="RU000461"/>
    </source>
</evidence>
<comment type="subcellular location">
    <subcellularLocation>
        <location evidence="3">Endoplasmic reticulum membrane</location>
        <topology evidence="3">Peripheral membrane protein</topology>
    </subcellularLocation>
    <subcellularLocation>
        <location evidence="2">Microsome membrane</location>
        <topology evidence="2">Peripheral membrane protein</topology>
    </subcellularLocation>
</comment>
<keyword evidence="9 14" id="KW-0560">Oxidoreductase</keyword>
<dbReference type="GO" id="GO:0005506">
    <property type="term" value="F:iron ion binding"/>
    <property type="evidence" value="ECO:0007669"/>
    <property type="project" value="InterPro"/>
</dbReference>
<dbReference type="Pfam" id="PF00067">
    <property type="entry name" value="p450"/>
    <property type="match status" value="1"/>
</dbReference>
<evidence type="ECO:0000313" key="17">
    <source>
        <dbReference type="Proteomes" id="UP000268350"/>
    </source>
</evidence>
<dbReference type="SUPFAM" id="SSF48264">
    <property type="entry name" value="Cytochrome P450"/>
    <property type="match status" value="1"/>
</dbReference>
<feature type="binding site" description="axial binding residue" evidence="13">
    <location>
        <position position="450"/>
    </location>
    <ligand>
        <name>heme</name>
        <dbReference type="ChEBI" id="CHEBI:30413"/>
    </ligand>
    <ligandPart>
        <name>Fe</name>
        <dbReference type="ChEBI" id="CHEBI:18248"/>
    </ligandPart>
</feature>
<sequence length="504" mass="58404">MGVTYILFQIAVALLAIVTYYVYRRLSFFKRRGIPHDPPHLLQGNVQGLFTKRNMHEILRDYYNKYRESKVPFVGFYFFQKPAAFILDLELIKHILIKDFSNFSDKGLFYNEKDDPISAHLFSLDGPQWRILRNKLSSTFTAGKMKFMYPTVVSVADDLITVMHEKVKQNSSLEIRDLVSRFTVDVIGTCAFGIKCNSLRDENAEFLTIGKRVFVDKRHGSLLLGFMQSYPKLARRLRMVRTPPHIQEFYKRIVYETVAVREKENIKRNDFMDLLIEMKNQKIQLENGEVVDGLSIEEILAQAFVFFIAGFETSSSTMGYALYELARNPHVQDKVRTELEEVMEKHDQKFTYESTKDLKYLNQVIFETLRLYTIVPHLERMAKKRFVVPDHPNFVIEAGQSVIIPSSAIHFDPNYYSEPYEFQPERFSPEEAAKRPSVAWLPFGDGPRNCIGLRFGKMQALIGLALLIRNFRFSTCPETADPLVYNPRSFVLGVDGIQLKVEAV</sequence>
<keyword evidence="17" id="KW-1185">Reference proteome</keyword>
<dbReference type="FunFam" id="1.10.630.10:FF:000042">
    <property type="entry name" value="Cytochrome P450"/>
    <property type="match status" value="1"/>
</dbReference>
<dbReference type="PANTHER" id="PTHR24292:SF100">
    <property type="entry name" value="CYTOCHROME P450 6A16, ISOFORM B-RELATED"/>
    <property type="match status" value="1"/>
</dbReference>
<dbReference type="Gene3D" id="1.10.630.10">
    <property type="entry name" value="Cytochrome P450"/>
    <property type="match status" value="1"/>
</dbReference>
<dbReference type="PANTHER" id="PTHR24292">
    <property type="entry name" value="CYTOCHROME P450"/>
    <property type="match status" value="1"/>
</dbReference>
<reference evidence="17" key="1">
    <citation type="submission" date="2018-01" db="EMBL/GenBank/DDBJ databases">
        <authorList>
            <person name="Alioto T."/>
            <person name="Alioto T."/>
        </authorList>
    </citation>
    <scope>NUCLEOTIDE SEQUENCE [LARGE SCALE GENOMIC DNA]</scope>
</reference>
<keyword evidence="5 13" id="KW-0349">Heme</keyword>
<keyword evidence="6 13" id="KW-0479">Metal-binding</keyword>
<dbReference type="Proteomes" id="UP000268350">
    <property type="component" value="Unassembled WGS sequence"/>
</dbReference>
<organism evidence="16 17">
    <name type="scientific">Drosophila guanche</name>
    <name type="common">Fruit fly</name>
    <dbReference type="NCBI Taxonomy" id="7266"/>
    <lineage>
        <taxon>Eukaryota</taxon>
        <taxon>Metazoa</taxon>
        <taxon>Ecdysozoa</taxon>
        <taxon>Arthropoda</taxon>
        <taxon>Hexapoda</taxon>
        <taxon>Insecta</taxon>
        <taxon>Pterygota</taxon>
        <taxon>Neoptera</taxon>
        <taxon>Endopterygota</taxon>
        <taxon>Diptera</taxon>
        <taxon>Brachycera</taxon>
        <taxon>Muscomorpha</taxon>
        <taxon>Ephydroidea</taxon>
        <taxon>Drosophilidae</taxon>
        <taxon>Drosophila</taxon>
        <taxon>Sophophora</taxon>
    </lineage>
</organism>
<evidence type="ECO:0000256" key="12">
    <source>
        <dbReference type="ARBA" id="ARBA00023136"/>
    </source>
</evidence>
<evidence type="ECO:0000256" key="4">
    <source>
        <dbReference type="ARBA" id="ARBA00010617"/>
    </source>
</evidence>
<dbReference type="STRING" id="7266.A0A3B0J6C7"/>
<dbReference type="PRINTS" id="PR00385">
    <property type="entry name" value="P450"/>
</dbReference>
<evidence type="ECO:0000256" key="6">
    <source>
        <dbReference type="ARBA" id="ARBA00022723"/>
    </source>
</evidence>
<keyword evidence="15" id="KW-1133">Transmembrane helix</keyword>
<evidence type="ECO:0000256" key="7">
    <source>
        <dbReference type="ARBA" id="ARBA00022824"/>
    </source>
</evidence>
<keyword evidence="11 14" id="KW-0503">Monooxygenase</keyword>
<evidence type="ECO:0000256" key="13">
    <source>
        <dbReference type="PIRSR" id="PIRSR602401-1"/>
    </source>
</evidence>
<evidence type="ECO:0000313" key="16">
    <source>
        <dbReference type="EMBL" id="SPP75523.1"/>
    </source>
</evidence>
<protein>
    <submittedName>
        <fullName evidence="16">Blast:Cytochrome P450 6a8</fullName>
    </submittedName>
</protein>
<dbReference type="PROSITE" id="PS00086">
    <property type="entry name" value="CYTOCHROME_P450"/>
    <property type="match status" value="1"/>
</dbReference>
<evidence type="ECO:0000256" key="5">
    <source>
        <dbReference type="ARBA" id="ARBA00022617"/>
    </source>
</evidence>
<gene>
    <name evidence="16" type="ORF">DGUA_6G003337</name>
</gene>
<proteinExistence type="inferred from homology"/>
<evidence type="ECO:0000256" key="11">
    <source>
        <dbReference type="ARBA" id="ARBA00023033"/>
    </source>
</evidence>
<evidence type="ECO:0000256" key="10">
    <source>
        <dbReference type="ARBA" id="ARBA00023004"/>
    </source>
</evidence>
<dbReference type="CDD" id="cd11056">
    <property type="entry name" value="CYP6-like"/>
    <property type="match status" value="1"/>
</dbReference>
<dbReference type="GO" id="GO:0005789">
    <property type="term" value="C:endoplasmic reticulum membrane"/>
    <property type="evidence" value="ECO:0007669"/>
    <property type="project" value="UniProtKB-SubCell"/>
</dbReference>
<evidence type="ECO:0000256" key="3">
    <source>
        <dbReference type="ARBA" id="ARBA00004406"/>
    </source>
</evidence>
<feature type="transmembrane region" description="Helical" evidence="15">
    <location>
        <begin position="6"/>
        <end position="23"/>
    </location>
</feature>
<dbReference type="EMBL" id="OUUW01000001">
    <property type="protein sequence ID" value="SPP75523.1"/>
    <property type="molecule type" value="Genomic_DNA"/>
</dbReference>
<evidence type="ECO:0000256" key="15">
    <source>
        <dbReference type="SAM" id="Phobius"/>
    </source>
</evidence>
<evidence type="ECO:0000256" key="2">
    <source>
        <dbReference type="ARBA" id="ARBA00004174"/>
    </source>
</evidence>
<keyword evidence="7" id="KW-0256">Endoplasmic reticulum</keyword>
<dbReference type="GO" id="GO:0020037">
    <property type="term" value="F:heme binding"/>
    <property type="evidence" value="ECO:0007669"/>
    <property type="project" value="InterPro"/>
</dbReference>
<dbReference type="InterPro" id="IPR017972">
    <property type="entry name" value="Cyt_P450_CS"/>
</dbReference>
<accession>A0A3B0J6C7</accession>
<comment type="cofactor">
    <cofactor evidence="1 13">
        <name>heme</name>
        <dbReference type="ChEBI" id="CHEBI:30413"/>
    </cofactor>
</comment>
<dbReference type="InterPro" id="IPR002401">
    <property type="entry name" value="Cyt_P450_E_grp-I"/>
</dbReference>
<dbReference type="PRINTS" id="PR00463">
    <property type="entry name" value="EP450I"/>
</dbReference>
<evidence type="ECO:0000256" key="9">
    <source>
        <dbReference type="ARBA" id="ARBA00023002"/>
    </source>
</evidence>
<evidence type="ECO:0000256" key="1">
    <source>
        <dbReference type="ARBA" id="ARBA00001971"/>
    </source>
</evidence>
<dbReference type="OMA" id="NFTYECT"/>
<name>A0A3B0J6C7_DROGU</name>
<dbReference type="GO" id="GO:0016705">
    <property type="term" value="F:oxidoreductase activity, acting on paired donors, with incorporation or reduction of molecular oxygen"/>
    <property type="evidence" value="ECO:0007669"/>
    <property type="project" value="InterPro"/>
</dbReference>
<dbReference type="OrthoDB" id="2789670at2759"/>
<dbReference type="InterPro" id="IPR036396">
    <property type="entry name" value="Cyt_P450_sf"/>
</dbReference>
<keyword evidence="8" id="KW-0492">Microsome</keyword>
<keyword evidence="10 13" id="KW-0408">Iron</keyword>
<dbReference type="InterPro" id="IPR050476">
    <property type="entry name" value="Insect_CytP450_Detox"/>
</dbReference>
<dbReference type="GO" id="GO:0004497">
    <property type="term" value="F:monooxygenase activity"/>
    <property type="evidence" value="ECO:0007669"/>
    <property type="project" value="UniProtKB-KW"/>
</dbReference>